<feature type="transmembrane region" description="Helical" evidence="2">
    <location>
        <begin position="234"/>
        <end position="257"/>
    </location>
</feature>
<feature type="region of interest" description="Disordered" evidence="1">
    <location>
        <begin position="1"/>
        <end position="30"/>
    </location>
</feature>
<evidence type="ECO:0000313" key="5">
    <source>
        <dbReference type="Proteomes" id="UP001369736"/>
    </source>
</evidence>
<reference evidence="4 5" key="1">
    <citation type="submission" date="2024-03" db="EMBL/GenBank/DDBJ databases">
        <title>Actinomycetospora sp. OC33-EN07, a novel actinomycete isolated from wild orchid (Aerides multiflora).</title>
        <authorList>
            <person name="Suriyachadkun C."/>
        </authorList>
    </citation>
    <scope>NUCLEOTIDE SEQUENCE [LARGE SCALE GENOMIC DNA]</scope>
    <source>
        <strain evidence="4 5">OC33-EN07</strain>
    </source>
</reference>
<gene>
    <name evidence="4" type="ORF">WCD58_28385</name>
</gene>
<dbReference type="Proteomes" id="UP001369736">
    <property type="component" value="Unassembled WGS sequence"/>
</dbReference>
<dbReference type="Pfam" id="PF02517">
    <property type="entry name" value="Rce1-like"/>
    <property type="match status" value="1"/>
</dbReference>
<dbReference type="InterPro" id="IPR003675">
    <property type="entry name" value="Rce1/LyrA-like_dom"/>
</dbReference>
<feature type="transmembrane region" description="Helical" evidence="2">
    <location>
        <begin position="68"/>
        <end position="88"/>
    </location>
</feature>
<protein>
    <submittedName>
        <fullName evidence="4">Lysostaphin resistance A-like protein</fullName>
    </submittedName>
</protein>
<keyword evidence="5" id="KW-1185">Reference proteome</keyword>
<keyword evidence="2" id="KW-1133">Transmembrane helix</keyword>
<feature type="transmembrane region" description="Helical" evidence="2">
    <location>
        <begin position="142"/>
        <end position="164"/>
    </location>
</feature>
<dbReference type="InterPro" id="IPR015837">
    <property type="entry name" value="UCP026622_CAAX_protease"/>
</dbReference>
<accession>A0ABU8MDX0</accession>
<keyword evidence="2" id="KW-0472">Membrane</keyword>
<evidence type="ECO:0000256" key="2">
    <source>
        <dbReference type="SAM" id="Phobius"/>
    </source>
</evidence>
<name>A0ABU8MDX0_9PSEU</name>
<dbReference type="PIRSF" id="PIRSF026622">
    <property type="entry name" value="Proteas_026622"/>
    <property type="match status" value="1"/>
</dbReference>
<feature type="domain" description="CAAX prenyl protease 2/Lysostaphin resistance protein A-like" evidence="3">
    <location>
        <begin position="143"/>
        <end position="247"/>
    </location>
</feature>
<feature type="transmembrane region" description="Helical" evidence="2">
    <location>
        <begin position="38"/>
        <end position="56"/>
    </location>
</feature>
<feature type="transmembrane region" description="Helical" evidence="2">
    <location>
        <begin position="176"/>
        <end position="195"/>
    </location>
</feature>
<dbReference type="RefSeq" id="WP_337706478.1">
    <property type="nucleotide sequence ID" value="NZ_JBBEGM010000015.1"/>
</dbReference>
<evidence type="ECO:0000256" key="1">
    <source>
        <dbReference type="SAM" id="MobiDB-lite"/>
    </source>
</evidence>
<dbReference type="EMBL" id="JBBEGM010000015">
    <property type="protein sequence ID" value="MEJ2865109.1"/>
    <property type="molecule type" value="Genomic_DNA"/>
</dbReference>
<evidence type="ECO:0000313" key="4">
    <source>
        <dbReference type="EMBL" id="MEJ2865109.1"/>
    </source>
</evidence>
<sequence length="258" mass="26065">MTAPQHTATPGCPPSDTADGAHGTDAEPAEKVTHWRRLAPPAVVAVLLLAWSNLALPALPADPVLKAVFNVGGVAAMVTVARLLGLTWKDLGIGRGTWGAGLRWGGAAIGVAVLGYGGVLMIAPELLENPQLAGASPGSLLLRGLVLIPLGTVLAEELAFRGVLQGHSVRSLPARVALSVTAVAFGLWHLTVAMGPSAVPLPPTLQWTSALAVLAVTVVGGLALGWLRHRTGSVLAPIGLHLGTNAVGLVAAGVALAH</sequence>
<feature type="transmembrane region" description="Helical" evidence="2">
    <location>
        <begin position="207"/>
        <end position="227"/>
    </location>
</feature>
<comment type="caution">
    <text evidence="4">The sequence shown here is derived from an EMBL/GenBank/DDBJ whole genome shotgun (WGS) entry which is preliminary data.</text>
</comment>
<evidence type="ECO:0000259" key="3">
    <source>
        <dbReference type="Pfam" id="PF02517"/>
    </source>
</evidence>
<proteinExistence type="predicted"/>
<feature type="transmembrane region" description="Helical" evidence="2">
    <location>
        <begin position="100"/>
        <end position="122"/>
    </location>
</feature>
<organism evidence="4 5">
    <name type="scientific">Actinomycetospora flava</name>
    <dbReference type="NCBI Taxonomy" id="3129232"/>
    <lineage>
        <taxon>Bacteria</taxon>
        <taxon>Bacillati</taxon>
        <taxon>Actinomycetota</taxon>
        <taxon>Actinomycetes</taxon>
        <taxon>Pseudonocardiales</taxon>
        <taxon>Pseudonocardiaceae</taxon>
        <taxon>Actinomycetospora</taxon>
    </lineage>
</organism>
<keyword evidence="2" id="KW-0812">Transmembrane</keyword>